<accession>A0A3A1WW03</accession>
<protein>
    <submittedName>
        <fullName evidence="3">Alpha/beta hydrolase</fullName>
    </submittedName>
</protein>
<feature type="domain" description="AB hydrolase-1" evidence="2">
    <location>
        <begin position="22"/>
        <end position="259"/>
    </location>
</feature>
<reference evidence="4" key="1">
    <citation type="submission" date="2018-09" db="EMBL/GenBank/DDBJ databases">
        <authorList>
            <person name="Tuo L."/>
        </authorList>
    </citation>
    <scope>NUCLEOTIDE SEQUENCE [LARGE SCALE GENOMIC DNA]</scope>
    <source>
        <strain evidence="4">M2BS4Y-1</strain>
    </source>
</reference>
<dbReference type="InterPro" id="IPR029058">
    <property type="entry name" value="AB_hydrolase_fold"/>
</dbReference>
<name>A0A3A1WW03_9HYPH</name>
<evidence type="ECO:0000313" key="4">
    <source>
        <dbReference type="Proteomes" id="UP000265750"/>
    </source>
</evidence>
<dbReference type="Pfam" id="PF00561">
    <property type="entry name" value="Abhydrolase_1"/>
    <property type="match status" value="1"/>
</dbReference>
<evidence type="ECO:0000313" key="3">
    <source>
        <dbReference type="EMBL" id="RIY02538.1"/>
    </source>
</evidence>
<keyword evidence="3" id="KW-0378">Hydrolase</keyword>
<comment type="caution">
    <text evidence="3">The sequence shown here is derived from an EMBL/GenBank/DDBJ whole genome shotgun (WGS) entry which is preliminary data.</text>
</comment>
<dbReference type="GO" id="GO:0016787">
    <property type="term" value="F:hydrolase activity"/>
    <property type="evidence" value="ECO:0007669"/>
    <property type="project" value="UniProtKB-KW"/>
</dbReference>
<dbReference type="AlphaFoldDB" id="A0A3A1WW03"/>
<keyword evidence="4" id="KW-1185">Reference proteome</keyword>
<dbReference type="Gene3D" id="3.40.50.1820">
    <property type="entry name" value="alpha/beta hydrolase"/>
    <property type="match status" value="1"/>
</dbReference>
<dbReference type="InterPro" id="IPR050471">
    <property type="entry name" value="AB_hydrolase"/>
</dbReference>
<dbReference type="InterPro" id="IPR000073">
    <property type="entry name" value="AB_hydrolase_1"/>
</dbReference>
<organism evidence="3 4">
    <name type="scientific">Aureimonas flava</name>
    <dbReference type="NCBI Taxonomy" id="2320271"/>
    <lineage>
        <taxon>Bacteria</taxon>
        <taxon>Pseudomonadati</taxon>
        <taxon>Pseudomonadota</taxon>
        <taxon>Alphaproteobacteria</taxon>
        <taxon>Hyphomicrobiales</taxon>
        <taxon>Aurantimonadaceae</taxon>
        <taxon>Aureimonas</taxon>
    </lineage>
</organism>
<dbReference type="InterPro" id="IPR000639">
    <property type="entry name" value="Epox_hydrolase-like"/>
</dbReference>
<dbReference type="FunFam" id="3.40.50.1820:FF:000205">
    <property type="entry name" value="Non-haem bromoperoxidase BPO-A2"/>
    <property type="match status" value="1"/>
</dbReference>
<dbReference type="PRINTS" id="PR00412">
    <property type="entry name" value="EPOXHYDRLASE"/>
</dbReference>
<dbReference type="SUPFAM" id="SSF53474">
    <property type="entry name" value="alpha/beta-Hydrolases"/>
    <property type="match status" value="1"/>
</dbReference>
<evidence type="ECO:0000259" key="2">
    <source>
        <dbReference type="Pfam" id="PF00561"/>
    </source>
</evidence>
<comment type="similarity">
    <text evidence="1">Belongs to the AB hydrolase superfamily. Bacterial non-heme haloperoxidase / perhydrolase family.</text>
</comment>
<dbReference type="RefSeq" id="WP_119538617.1">
    <property type="nucleotide sequence ID" value="NZ_QYRN01000002.1"/>
</dbReference>
<sequence length="273" mass="29958">MSFIETSDGTRIFYKDWGQGRPVVLIHGWPLSADMWDFHANALADEGLRAVSYDRRGFGRSDQPGGPYDYDTFAADLHALLEALDLRDAVLVGFSMGGGEVVRYLSRFGSERVAKAVLVSAAPPYLLKDESNPDGIDRSTFDDFIEQMKSDRPSFLASFGKKFYGAGLLSFTVSSEYLEYTSDLALQASLRSTLACVRAFSQTDFRGDLPAVRVPTLVIHGSSDQIVPLEIAGARSAEAIAGAQLRIYEGAPHGLHYTEQDRLLEDLLAFARA</sequence>
<proteinExistence type="inferred from homology"/>
<dbReference type="EMBL" id="QYRN01000002">
    <property type="protein sequence ID" value="RIY02538.1"/>
    <property type="molecule type" value="Genomic_DNA"/>
</dbReference>
<dbReference type="OrthoDB" id="9779853at2"/>
<dbReference type="Proteomes" id="UP000265750">
    <property type="component" value="Unassembled WGS sequence"/>
</dbReference>
<dbReference type="PANTHER" id="PTHR43433">
    <property type="entry name" value="HYDROLASE, ALPHA/BETA FOLD FAMILY PROTEIN"/>
    <property type="match status" value="1"/>
</dbReference>
<dbReference type="PRINTS" id="PR00111">
    <property type="entry name" value="ABHYDROLASE"/>
</dbReference>
<gene>
    <name evidence="3" type="ORF">D3218_03975</name>
</gene>
<dbReference type="PANTHER" id="PTHR43433:SF4">
    <property type="entry name" value="NON-HEME CHLOROPEROXIDASE-RELATED"/>
    <property type="match status" value="1"/>
</dbReference>
<evidence type="ECO:0000256" key="1">
    <source>
        <dbReference type="ARBA" id="ARBA00038128"/>
    </source>
</evidence>